<evidence type="ECO:0000313" key="2">
    <source>
        <dbReference type="Proteomes" id="UP000316759"/>
    </source>
</evidence>
<comment type="caution">
    <text evidence="1">The sequence shown here is derived from an EMBL/GenBank/DDBJ whole genome shotgun (WGS) entry which is preliminary data.</text>
</comment>
<gene>
    <name evidence="1" type="ORF">FGIG_10202</name>
</gene>
<sequence length="175" mass="19576">MLWSLSNAQKQEVIQIDHISHSDKNAFLMCSYFEVYLVLTERKSLLWFSYRDSGKQMLLRVYTSDGAGTPTKVHIVCAIVLGYLILCQNTKANLLSSVTDAVAPNDTCLVRLDVTLQLVTKPSLMSKFLGWLFHWIDGTKGGMNQKTVNIENNLQEGNYSSNCFVVVFASAANTI</sequence>
<dbReference type="AlphaFoldDB" id="A0A504YFL8"/>
<dbReference type="Proteomes" id="UP000316759">
    <property type="component" value="Unassembled WGS sequence"/>
</dbReference>
<accession>A0A504YFL8</accession>
<evidence type="ECO:0000313" key="1">
    <source>
        <dbReference type="EMBL" id="TPP59934.1"/>
    </source>
</evidence>
<organism evidence="1 2">
    <name type="scientific">Fasciola gigantica</name>
    <name type="common">Giant liver fluke</name>
    <dbReference type="NCBI Taxonomy" id="46835"/>
    <lineage>
        <taxon>Eukaryota</taxon>
        <taxon>Metazoa</taxon>
        <taxon>Spiralia</taxon>
        <taxon>Lophotrochozoa</taxon>
        <taxon>Platyhelminthes</taxon>
        <taxon>Trematoda</taxon>
        <taxon>Digenea</taxon>
        <taxon>Plagiorchiida</taxon>
        <taxon>Echinostomata</taxon>
        <taxon>Echinostomatoidea</taxon>
        <taxon>Fasciolidae</taxon>
        <taxon>Fasciola</taxon>
    </lineage>
</organism>
<reference evidence="1 2" key="1">
    <citation type="submission" date="2019-04" db="EMBL/GenBank/DDBJ databases">
        <title>Annotation for the trematode Fasciola gigantica.</title>
        <authorList>
            <person name="Choi Y.-J."/>
        </authorList>
    </citation>
    <scope>NUCLEOTIDE SEQUENCE [LARGE SCALE GENOMIC DNA]</scope>
    <source>
        <strain evidence="1">Uganda_cow_1</strain>
    </source>
</reference>
<protein>
    <submittedName>
        <fullName evidence="1">Uncharacterized protein</fullName>
    </submittedName>
</protein>
<name>A0A504YFL8_FASGI</name>
<dbReference type="EMBL" id="SUNJ01010067">
    <property type="protein sequence ID" value="TPP59934.1"/>
    <property type="molecule type" value="Genomic_DNA"/>
</dbReference>
<keyword evidence="2" id="KW-1185">Reference proteome</keyword>
<proteinExistence type="predicted"/>